<name>R0M7Y6_NOSB1</name>
<feature type="transmembrane region" description="Helical" evidence="1">
    <location>
        <begin position="12"/>
        <end position="31"/>
    </location>
</feature>
<reference evidence="2 3" key="1">
    <citation type="journal article" date="2013" name="BMC Genomics">
        <title>Comparative genomics of parasitic silkworm microsporidia reveal an association between genome expansion and host adaptation.</title>
        <authorList>
            <person name="Pan G."/>
            <person name="Xu J."/>
            <person name="Li T."/>
            <person name="Xia Q."/>
            <person name="Liu S.L."/>
            <person name="Zhang G."/>
            <person name="Li S."/>
            <person name="Li C."/>
            <person name="Liu H."/>
            <person name="Yang L."/>
            <person name="Liu T."/>
            <person name="Zhang X."/>
            <person name="Wu Z."/>
            <person name="Fan W."/>
            <person name="Dang X."/>
            <person name="Xiang H."/>
            <person name="Tao M."/>
            <person name="Li Y."/>
            <person name="Hu J."/>
            <person name="Li Z."/>
            <person name="Lin L."/>
            <person name="Luo J."/>
            <person name="Geng L."/>
            <person name="Wang L."/>
            <person name="Long M."/>
            <person name="Wan Y."/>
            <person name="He N."/>
            <person name="Zhang Z."/>
            <person name="Lu C."/>
            <person name="Keeling P.J."/>
            <person name="Wang J."/>
            <person name="Xiang Z."/>
            <person name="Zhou Z."/>
        </authorList>
    </citation>
    <scope>NUCLEOTIDE SEQUENCE [LARGE SCALE GENOMIC DNA]</scope>
    <source>
        <strain evidence="3">CQ1 / CVCC 102059</strain>
    </source>
</reference>
<protein>
    <submittedName>
        <fullName evidence="2">Uncharacterized protein</fullName>
    </submittedName>
</protein>
<dbReference type="Proteomes" id="UP000016927">
    <property type="component" value="Unassembled WGS sequence"/>
</dbReference>
<organism evidence="2 3">
    <name type="scientific">Nosema bombycis (strain CQ1 / CVCC 102059)</name>
    <name type="common">Microsporidian parasite</name>
    <name type="synonym">Pebrine of silkworm</name>
    <dbReference type="NCBI Taxonomy" id="578461"/>
    <lineage>
        <taxon>Eukaryota</taxon>
        <taxon>Fungi</taxon>
        <taxon>Fungi incertae sedis</taxon>
        <taxon>Microsporidia</taxon>
        <taxon>Nosematidae</taxon>
        <taxon>Nosema</taxon>
    </lineage>
</organism>
<sequence length="68" mass="7109">MIKLSSYSSSLLSSIGAFYLGGYLLGSIYGLSKRSKANYGAYLGNKMVVGGLIGLGMVNLITKGIKVN</sequence>
<feature type="transmembrane region" description="Helical" evidence="1">
    <location>
        <begin position="43"/>
        <end position="62"/>
    </location>
</feature>
<evidence type="ECO:0000256" key="1">
    <source>
        <dbReference type="SAM" id="Phobius"/>
    </source>
</evidence>
<accession>R0M7Y6</accession>
<keyword evidence="1" id="KW-1133">Transmembrane helix</keyword>
<keyword evidence="3" id="KW-1185">Reference proteome</keyword>
<gene>
    <name evidence="2" type="ORF">NBO_38g0020</name>
</gene>
<keyword evidence="1" id="KW-0472">Membrane</keyword>
<evidence type="ECO:0000313" key="2">
    <source>
        <dbReference type="EMBL" id="EOB14109.1"/>
    </source>
</evidence>
<keyword evidence="1" id="KW-0812">Transmembrane</keyword>
<dbReference type="HOGENOM" id="CLU_2794583_0_0_1"/>
<proteinExistence type="predicted"/>
<dbReference type="VEuPathDB" id="MicrosporidiaDB:NBO_38g0020"/>
<dbReference type="EMBL" id="KB908946">
    <property type="protein sequence ID" value="EOB14109.1"/>
    <property type="molecule type" value="Genomic_DNA"/>
</dbReference>
<evidence type="ECO:0000313" key="3">
    <source>
        <dbReference type="Proteomes" id="UP000016927"/>
    </source>
</evidence>
<dbReference type="AlphaFoldDB" id="R0M7Y6"/>